<gene>
    <name evidence="4" type="ordered locus">Oweho_0143</name>
</gene>
<organism evidence="4 5">
    <name type="scientific">Owenweeksia hongkongensis (strain DSM 17368 / CIP 108786 / JCM 12287 / NRRL B-23963 / UST20020801)</name>
    <dbReference type="NCBI Taxonomy" id="926562"/>
    <lineage>
        <taxon>Bacteria</taxon>
        <taxon>Pseudomonadati</taxon>
        <taxon>Bacteroidota</taxon>
        <taxon>Flavobacteriia</taxon>
        <taxon>Flavobacteriales</taxon>
        <taxon>Owenweeksiaceae</taxon>
        <taxon>Owenweeksia</taxon>
    </lineage>
</organism>
<dbReference type="InterPro" id="IPR000297">
    <property type="entry name" value="PPIase_PpiC"/>
</dbReference>
<dbReference type="STRING" id="926562.Oweho_0143"/>
<dbReference type="Proteomes" id="UP000005631">
    <property type="component" value="Chromosome"/>
</dbReference>
<evidence type="ECO:0000259" key="3">
    <source>
        <dbReference type="PROSITE" id="PS50198"/>
    </source>
</evidence>
<dbReference type="Pfam" id="PF00639">
    <property type="entry name" value="Rotamase"/>
    <property type="match status" value="1"/>
</dbReference>
<dbReference type="Gene3D" id="3.10.50.40">
    <property type="match status" value="2"/>
</dbReference>
<dbReference type="Pfam" id="PF13145">
    <property type="entry name" value="Rotamase_2"/>
    <property type="match status" value="1"/>
</dbReference>
<evidence type="ECO:0000256" key="2">
    <source>
        <dbReference type="SAM" id="SignalP"/>
    </source>
</evidence>
<dbReference type="SUPFAM" id="SSF54534">
    <property type="entry name" value="FKBP-like"/>
    <property type="match status" value="2"/>
</dbReference>
<sequence length="655" mass="74058">MNKIIASCLLALSGSVLFAQESFDDKTLFTVAEDTVTAGEYIAVYNKNRNLGEDIDPKTPTEYLDMYINFKLKVHEAKELGMDTMPGFTSEYGSYRDQLAKPYLTDKDVTEELVEQAYDRMQYDVRASHIMVAIPRGASPEDTAKAYGEIMSIKSKIKKGASFSEMAKQFSADTYSAKRGGDLGYFTVFNMVYPFEEAVYTADVGQLVGPVKTRFGYHLIKKTDERQARGEIMVNHILIIANEKSTLEQKEAAEKKISEIYGELESGSDFETLAKQYSEDKSTAKNGGRMFPFGINKMYIEFEDAAFGLKNPGDYTEPVQTEVGWHIIQLVKHTGVADKEVAIADIKAKVDRDERSQQSRMSIIKKLKKEYNFREYPKVMKTAFSQIDESFLKGEYMPGKIKNGSKVVFEFANKKYTVEDVITTLSKKQGSGNGASLSTALSGNYKAYAEEELVNYEKGMLVKKYPEFKLLSREYYEGILLFDLTEEKVWRKSVSDTTGLKEYYASHTDKYQWKDRYQAYVIDAASAKEAKKAAKMLKKGTAMNEVQKALNAESELNVKIDSSIYEAGTNKIVDGVEKTVGYTKPMEVEGRFFVLGIIKIVPAGGKTYEEARGLVISDYQNYLEEQWIKDLKSRYEVKINDSVLEKVVEKLESDS</sequence>
<dbReference type="KEGG" id="oho:Oweho_0143"/>
<evidence type="ECO:0000256" key="1">
    <source>
        <dbReference type="PROSITE-ProRule" id="PRU00278"/>
    </source>
</evidence>
<evidence type="ECO:0000313" key="5">
    <source>
        <dbReference type="Proteomes" id="UP000005631"/>
    </source>
</evidence>
<dbReference type="PROSITE" id="PS50198">
    <property type="entry name" value="PPIC_PPIASE_2"/>
    <property type="match status" value="2"/>
</dbReference>
<dbReference type="GO" id="GO:0003755">
    <property type="term" value="F:peptidyl-prolyl cis-trans isomerase activity"/>
    <property type="evidence" value="ECO:0007669"/>
    <property type="project" value="UniProtKB-KW"/>
</dbReference>
<accession>G8R6M2</accession>
<proteinExistence type="predicted"/>
<feature type="signal peptide" evidence="2">
    <location>
        <begin position="1"/>
        <end position="19"/>
    </location>
</feature>
<dbReference type="InterPro" id="IPR027304">
    <property type="entry name" value="Trigger_fact/SurA_dom_sf"/>
</dbReference>
<keyword evidence="2" id="KW-0732">Signal</keyword>
<dbReference type="EMBL" id="CP003156">
    <property type="protein sequence ID" value="AEV31165.1"/>
    <property type="molecule type" value="Genomic_DNA"/>
</dbReference>
<keyword evidence="5" id="KW-1185">Reference proteome</keyword>
<dbReference type="InterPro" id="IPR050245">
    <property type="entry name" value="PrsA_foldase"/>
</dbReference>
<dbReference type="Pfam" id="PF13616">
    <property type="entry name" value="Rotamase_3"/>
    <property type="match status" value="1"/>
</dbReference>
<dbReference type="AlphaFoldDB" id="G8R6M2"/>
<protein>
    <submittedName>
        <fullName evidence="4">Parvulin-like peptidyl-prolyl isomerase</fullName>
    </submittedName>
</protein>
<feature type="chain" id="PRO_5007915155" evidence="2">
    <location>
        <begin position="20"/>
        <end position="655"/>
    </location>
</feature>
<keyword evidence="1 4" id="KW-0413">Isomerase</keyword>
<reference evidence="4 5" key="1">
    <citation type="journal article" date="2012" name="Stand. Genomic Sci.">
        <title>Genome sequence of the orange-pigmented seawater bacterium Owenweeksia hongkongensis type strain (UST20020801(T)).</title>
        <authorList>
            <person name="Riedel T."/>
            <person name="Held B."/>
            <person name="Nolan M."/>
            <person name="Lucas S."/>
            <person name="Lapidus A."/>
            <person name="Tice H."/>
            <person name="Del Rio T.G."/>
            <person name="Cheng J.F."/>
            <person name="Han C."/>
            <person name="Tapia R."/>
            <person name="Goodwin L.A."/>
            <person name="Pitluck S."/>
            <person name="Liolios K."/>
            <person name="Mavromatis K."/>
            <person name="Pagani I."/>
            <person name="Ivanova N."/>
            <person name="Mikhailova N."/>
            <person name="Pati A."/>
            <person name="Chen A."/>
            <person name="Palaniappan K."/>
            <person name="Rohde M."/>
            <person name="Tindall B.J."/>
            <person name="Detter J.C."/>
            <person name="Goker M."/>
            <person name="Woyke T."/>
            <person name="Bristow J."/>
            <person name="Eisen J.A."/>
            <person name="Markowitz V."/>
            <person name="Hugenholtz P."/>
            <person name="Klenk H.P."/>
            <person name="Kyrpides N.C."/>
        </authorList>
    </citation>
    <scope>NUCLEOTIDE SEQUENCE</scope>
    <source>
        <strain evidence="5">DSM 17368 / JCM 12287 / NRRL B-23963</strain>
    </source>
</reference>
<dbReference type="InterPro" id="IPR046357">
    <property type="entry name" value="PPIase_dom_sf"/>
</dbReference>
<feature type="domain" description="PpiC" evidence="3">
    <location>
        <begin position="122"/>
        <end position="224"/>
    </location>
</feature>
<dbReference type="OrthoDB" id="14196at2"/>
<dbReference type="HOGENOM" id="CLU_019451_0_0_10"/>
<dbReference type="SUPFAM" id="SSF109998">
    <property type="entry name" value="Triger factor/SurA peptide-binding domain-like"/>
    <property type="match status" value="1"/>
</dbReference>
<dbReference type="PATRIC" id="fig|926562.3.peg.144"/>
<evidence type="ECO:0000313" key="4">
    <source>
        <dbReference type="EMBL" id="AEV31165.1"/>
    </source>
</evidence>
<dbReference type="PANTHER" id="PTHR47245">
    <property type="entry name" value="PEPTIDYLPROLYL ISOMERASE"/>
    <property type="match status" value="1"/>
</dbReference>
<keyword evidence="1" id="KW-0697">Rotamase</keyword>
<dbReference type="PANTHER" id="PTHR47245:SF2">
    <property type="entry name" value="PEPTIDYL-PROLYL CIS-TRANS ISOMERASE HP_0175-RELATED"/>
    <property type="match status" value="1"/>
</dbReference>
<dbReference type="RefSeq" id="WP_014200526.1">
    <property type="nucleotide sequence ID" value="NC_016599.1"/>
</dbReference>
<feature type="domain" description="PpiC" evidence="3">
    <location>
        <begin position="229"/>
        <end position="332"/>
    </location>
</feature>
<name>G8R6M2_OWEHD</name>
<dbReference type="eggNOG" id="COG0760">
    <property type="taxonomic scope" value="Bacteria"/>
</dbReference>